<name>A0A222GBR5_9GAMM</name>
<protein>
    <submittedName>
        <fullName evidence="1">Uncharacterized protein</fullName>
    </submittedName>
</protein>
<dbReference type="KEGG" id="cber:B5D82_16975"/>
<dbReference type="Proteomes" id="UP000202259">
    <property type="component" value="Chromosome"/>
</dbReference>
<sequence length="73" mass="8969">MEERVDVTRITQSTARYFITKMKQKNQIHFSNRNYQDFTYRMIMNSLSDELQNRLMKISKEMLTDQEWLSRLS</sequence>
<dbReference type="EMBL" id="CP020465">
    <property type="protein sequence ID" value="ASP49316.1"/>
    <property type="molecule type" value="Genomic_DNA"/>
</dbReference>
<accession>A0A222GBR5</accession>
<proteinExistence type="predicted"/>
<evidence type="ECO:0000313" key="2">
    <source>
        <dbReference type="Proteomes" id="UP000202259"/>
    </source>
</evidence>
<keyword evidence="2" id="KW-1185">Reference proteome</keyword>
<dbReference type="AlphaFoldDB" id="A0A222GBR5"/>
<gene>
    <name evidence="1" type="ORF">B5D82_16975</name>
</gene>
<reference evidence="1 2" key="1">
    <citation type="submission" date="2017-08" db="EMBL/GenBank/DDBJ databases">
        <title>Complete genome of Colwellia sp. NB097-1, a psychrophile bacterium ioslated from Bering Sea.</title>
        <authorList>
            <person name="Chen X."/>
        </authorList>
    </citation>
    <scope>NUCLEOTIDE SEQUENCE [LARGE SCALE GENOMIC DNA]</scope>
    <source>
        <strain evidence="1 2">NB097-1</strain>
    </source>
</reference>
<evidence type="ECO:0000313" key="1">
    <source>
        <dbReference type="EMBL" id="ASP49316.1"/>
    </source>
</evidence>
<dbReference type="RefSeq" id="WP_081153204.1">
    <property type="nucleotide sequence ID" value="NZ_CP020465.1"/>
</dbReference>
<organism evidence="1 2">
    <name type="scientific">Cognaticolwellia beringensis</name>
    <dbReference type="NCBI Taxonomy" id="1967665"/>
    <lineage>
        <taxon>Bacteria</taxon>
        <taxon>Pseudomonadati</taxon>
        <taxon>Pseudomonadota</taxon>
        <taxon>Gammaproteobacteria</taxon>
        <taxon>Alteromonadales</taxon>
        <taxon>Colwelliaceae</taxon>
        <taxon>Cognaticolwellia</taxon>
    </lineage>
</organism>